<keyword evidence="12" id="KW-1185">Reference proteome</keyword>
<dbReference type="GO" id="GO:0022857">
    <property type="term" value="F:transmembrane transporter activity"/>
    <property type="evidence" value="ECO:0007669"/>
    <property type="project" value="InterPro"/>
</dbReference>
<dbReference type="EMBL" id="VFRA01000001">
    <property type="protein sequence ID" value="TQO18825.1"/>
    <property type="molecule type" value="Genomic_DNA"/>
</dbReference>
<feature type="transmembrane region" description="Helical" evidence="8">
    <location>
        <begin position="229"/>
        <end position="257"/>
    </location>
</feature>
<feature type="transmembrane region" description="Helical" evidence="8">
    <location>
        <begin position="195"/>
        <end position="217"/>
    </location>
</feature>
<evidence type="ECO:0000256" key="8">
    <source>
        <dbReference type="SAM" id="Phobius"/>
    </source>
</evidence>
<evidence type="ECO:0000313" key="12">
    <source>
        <dbReference type="Proteomes" id="UP000316560"/>
    </source>
</evidence>
<accession>A0A8H2K2D2</accession>
<evidence type="ECO:0000313" key="11">
    <source>
        <dbReference type="EMBL" id="TQO18825.1"/>
    </source>
</evidence>
<evidence type="ECO:0000256" key="2">
    <source>
        <dbReference type="ARBA" id="ARBA00022475"/>
    </source>
</evidence>
<dbReference type="PANTHER" id="PTHR34390">
    <property type="entry name" value="UPF0442 PROTEIN YJJB-RELATED"/>
    <property type="match status" value="1"/>
</dbReference>
<evidence type="ECO:0000256" key="7">
    <source>
        <dbReference type="ARBA" id="ARBA00034125"/>
    </source>
</evidence>
<comment type="subcellular location">
    <subcellularLocation>
        <location evidence="1">Cell membrane</location>
        <topology evidence="1">Multi-pass membrane protein</topology>
    </subcellularLocation>
</comment>
<dbReference type="Pfam" id="PF12821">
    <property type="entry name" value="ThrE_2"/>
    <property type="match status" value="1"/>
</dbReference>
<evidence type="ECO:0000256" key="3">
    <source>
        <dbReference type="ARBA" id="ARBA00022519"/>
    </source>
</evidence>
<organism evidence="11 12">
    <name type="scientific">Rhodoglobus vestalii</name>
    <dbReference type="NCBI Taxonomy" id="193384"/>
    <lineage>
        <taxon>Bacteria</taxon>
        <taxon>Bacillati</taxon>
        <taxon>Actinomycetota</taxon>
        <taxon>Actinomycetes</taxon>
        <taxon>Micrococcales</taxon>
        <taxon>Microbacteriaceae</taxon>
        <taxon>Rhodoglobus</taxon>
    </lineage>
</organism>
<evidence type="ECO:0000256" key="6">
    <source>
        <dbReference type="ARBA" id="ARBA00023136"/>
    </source>
</evidence>
<dbReference type="PANTHER" id="PTHR34390:SF1">
    <property type="entry name" value="SUCCINATE TRANSPORTER SUBUNIT YJJB-RELATED"/>
    <property type="match status" value="1"/>
</dbReference>
<dbReference type="InterPro" id="IPR024528">
    <property type="entry name" value="ThrE_2"/>
</dbReference>
<evidence type="ECO:0000256" key="5">
    <source>
        <dbReference type="ARBA" id="ARBA00022989"/>
    </source>
</evidence>
<dbReference type="Proteomes" id="UP000316560">
    <property type="component" value="Unassembled WGS sequence"/>
</dbReference>
<evidence type="ECO:0000256" key="4">
    <source>
        <dbReference type="ARBA" id="ARBA00022692"/>
    </source>
</evidence>
<comment type="similarity">
    <text evidence="7">Belongs to the ThrE exporter (TC 2.A.79) family.</text>
</comment>
<feature type="transmembrane region" description="Helical" evidence="8">
    <location>
        <begin position="309"/>
        <end position="332"/>
    </location>
</feature>
<dbReference type="AlphaFoldDB" id="A0A8H2K2D2"/>
<dbReference type="GO" id="GO:0015744">
    <property type="term" value="P:succinate transport"/>
    <property type="evidence" value="ECO:0007669"/>
    <property type="project" value="TreeGrafter"/>
</dbReference>
<evidence type="ECO:0000259" key="9">
    <source>
        <dbReference type="Pfam" id="PF06738"/>
    </source>
</evidence>
<feature type="transmembrane region" description="Helical" evidence="8">
    <location>
        <begin position="269"/>
        <end position="289"/>
    </location>
</feature>
<proteinExistence type="inferred from homology"/>
<evidence type="ECO:0000256" key="1">
    <source>
        <dbReference type="ARBA" id="ARBA00004651"/>
    </source>
</evidence>
<sequence>MSRELEARVCPSDAGYPRGVSKGISYRVREFQQRVSRSLITMAGGALRSNNAPTQLISIPGSEQQLSQRHARSVIDLCLRAGEAMLATGASAADVVATVLRISTAYGVSGMHVDITFTSLTVSVHRGMNEDPMSIMRIVKVRTIDYTRLQNVYWLIDQITGPDGPGDVDETREQLGAILTTPHPYRRWVVTAGKAILAAGVVVIFDASFVLVLVAAASAAISDLMTRRLGLWSVPAFFAQMAAAAVTTAIAVFMFWLRSVGIEIPGSNSPTVIVIAGIIMLLSGVGLTASASDAIGGYYVTATARGLEVIMMTLGLAVGISIVLSISLRLGIPVAVGDSLGESRSLISGMVGSAIIAVGFALTSYVRLRLLPLMAIGASLVFAVYWVVLPSAPEPGLAPALAGTAAGVISYLLYRWLKVPEGATNMVGIIALLPGLALYRGIYALMDSEFGVNEALPAMVMALATGLGLAAGTTIGGFVARRTFGFDRSAMLALRRSRTPR</sequence>
<feature type="domain" description="Threonine/Serine exporter ThrE" evidence="10">
    <location>
        <begin position="350"/>
        <end position="475"/>
    </location>
</feature>
<feature type="transmembrane region" description="Helical" evidence="8">
    <location>
        <begin position="426"/>
        <end position="446"/>
    </location>
</feature>
<keyword evidence="2" id="KW-1003">Cell membrane</keyword>
<gene>
    <name evidence="11" type="ORF">FB472_0349</name>
</gene>
<keyword evidence="3" id="KW-0997">Cell inner membrane</keyword>
<dbReference type="InterPro" id="IPR050539">
    <property type="entry name" value="ThrE_Dicarb/AminoAcid_Exp"/>
</dbReference>
<feature type="domain" description="Threonine/serine exporter-like N-terminal" evidence="9">
    <location>
        <begin position="76"/>
        <end position="326"/>
    </location>
</feature>
<feature type="transmembrane region" description="Helical" evidence="8">
    <location>
        <begin position="395"/>
        <end position="414"/>
    </location>
</feature>
<protein>
    <submittedName>
        <fullName evidence="11">Uncharacterized membrane protein YjjP (DUF1212 family)</fullName>
    </submittedName>
</protein>
<dbReference type="InterPro" id="IPR010619">
    <property type="entry name" value="ThrE-like_N"/>
</dbReference>
<name>A0A8H2K2D2_9MICO</name>
<feature type="transmembrane region" description="Helical" evidence="8">
    <location>
        <begin position="370"/>
        <end position="389"/>
    </location>
</feature>
<evidence type="ECO:0000259" key="10">
    <source>
        <dbReference type="Pfam" id="PF12821"/>
    </source>
</evidence>
<feature type="transmembrane region" description="Helical" evidence="8">
    <location>
        <begin position="344"/>
        <end position="363"/>
    </location>
</feature>
<comment type="caution">
    <text evidence="11">The sequence shown here is derived from an EMBL/GenBank/DDBJ whole genome shotgun (WGS) entry which is preliminary data.</text>
</comment>
<keyword evidence="6 8" id="KW-0472">Membrane</keyword>
<reference evidence="11 12" key="1">
    <citation type="submission" date="2019-06" db="EMBL/GenBank/DDBJ databases">
        <title>Sequencing the genomes of 1000 actinobacteria strains.</title>
        <authorList>
            <person name="Klenk H.-P."/>
        </authorList>
    </citation>
    <scope>NUCLEOTIDE SEQUENCE [LARGE SCALE GENOMIC DNA]</scope>
    <source>
        <strain evidence="11 12">DSM 21947</strain>
    </source>
</reference>
<keyword evidence="4 8" id="KW-0812">Transmembrane</keyword>
<keyword evidence="5 8" id="KW-1133">Transmembrane helix</keyword>
<dbReference type="Pfam" id="PF06738">
    <property type="entry name" value="ThrE"/>
    <property type="match status" value="1"/>
</dbReference>
<feature type="transmembrane region" description="Helical" evidence="8">
    <location>
        <begin position="458"/>
        <end position="480"/>
    </location>
</feature>
<dbReference type="GO" id="GO:0005886">
    <property type="term" value="C:plasma membrane"/>
    <property type="evidence" value="ECO:0007669"/>
    <property type="project" value="UniProtKB-SubCell"/>
</dbReference>